<feature type="domain" description="4Fe-4S ferredoxin-type" evidence="5">
    <location>
        <begin position="27"/>
        <end position="57"/>
    </location>
</feature>
<dbReference type="AlphaFoldDB" id="A0A523BF73"/>
<protein>
    <submittedName>
        <fullName evidence="6">4Fe-4S dicluster domain-containing protein</fullName>
    </submittedName>
    <submittedName>
        <fullName evidence="7">[Fe-S]-binding protein</fullName>
    </submittedName>
</protein>
<organism evidence="7 9">
    <name type="scientific">Thermoproteota archaeon</name>
    <dbReference type="NCBI Taxonomy" id="2056631"/>
    <lineage>
        <taxon>Archaea</taxon>
        <taxon>Thermoproteota</taxon>
    </lineage>
</organism>
<evidence type="ECO:0000256" key="1">
    <source>
        <dbReference type="ARBA" id="ARBA00022485"/>
    </source>
</evidence>
<accession>A0A523BF73</accession>
<proteinExistence type="predicted"/>
<gene>
    <name evidence="7" type="ORF">DSO09_02030</name>
    <name evidence="6" type="ORF">EF809_02370</name>
</gene>
<dbReference type="Gene3D" id="3.30.70.20">
    <property type="match status" value="2"/>
</dbReference>
<keyword evidence="2" id="KW-0479">Metal-binding</keyword>
<evidence type="ECO:0000313" key="6">
    <source>
        <dbReference type="EMBL" id="RZN56633.1"/>
    </source>
</evidence>
<dbReference type="GO" id="GO:0016491">
    <property type="term" value="F:oxidoreductase activity"/>
    <property type="evidence" value="ECO:0007669"/>
    <property type="project" value="UniProtKB-ARBA"/>
</dbReference>
<dbReference type="PROSITE" id="PS00198">
    <property type="entry name" value="4FE4S_FER_1"/>
    <property type="match status" value="1"/>
</dbReference>
<dbReference type="SUPFAM" id="SSF54862">
    <property type="entry name" value="4Fe-4S ferredoxins"/>
    <property type="match status" value="1"/>
</dbReference>
<evidence type="ECO:0000256" key="4">
    <source>
        <dbReference type="ARBA" id="ARBA00023014"/>
    </source>
</evidence>
<feature type="domain" description="4Fe-4S ferredoxin-type" evidence="5">
    <location>
        <begin position="88"/>
        <end position="114"/>
    </location>
</feature>
<reference evidence="7 9" key="1">
    <citation type="journal article" date="2019" name="Nat. Microbiol.">
        <title>Expanding anaerobic alkane metabolism in the domain of Archaea.</title>
        <authorList>
            <person name="Wang Y."/>
            <person name="Wegener G."/>
            <person name="Hou J."/>
            <person name="Wang F."/>
            <person name="Xiao X."/>
        </authorList>
    </citation>
    <scope>NUCLEOTIDE SEQUENCE [LARGE SCALE GENOMIC DNA]</scope>
    <source>
        <strain evidence="7">WYZ-LMO11</strain>
    </source>
</reference>
<feature type="domain" description="4Fe-4S ferredoxin-type" evidence="5">
    <location>
        <begin position="58"/>
        <end position="87"/>
    </location>
</feature>
<evidence type="ECO:0000256" key="3">
    <source>
        <dbReference type="ARBA" id="ARBA00023004"/>
    </source>
</evidence>
<evidence type="ECO:0000313" key="9">
    <source>
        <dbReference type="Proteomes" id="UP000317265"/>
    </source>
</evidence>
<reference evidence="6 8" key="2">
    <citation type="journal article" date="2019" name="Nat. Microbiol.">
        <title>Wide diversity of methane and short-chain alkane metabolisms in uncultured archaea.</title>
        <authorList>
            <person name="Borrel G."/>
            <person name="Adam P.S."/>
            <person name="McKay L.J."/>
            <person name="Chen L.X."/>
            <person name="Sierra-Garcia I.N."/>
            <person name="Sieber C.M."/>
            <person name="Letourneur Q."/>
            <person name="Ghozlane A."/>
            <person name="Andersen G.L."/>
            <person name="Li W.J."/>
            <person name="Hallam S.J."/>
            <person name="Muyzer G."/>
            <person name="de Oliveira V.M."/>
            <person name="Inskeep W.P."/>
            <person name="Banfield J.F."/>
            <person name="Gribaldo S."/>
        </authorList>
    </citation>
    <scope>NUCLEOTIDE SEQUENCE [LARGE SCALE GENOMIC DNA]</scope>
    <source>
        <strain evidence="6">Verst-YHS</strain>
    </source>
</reference>
<dbReference type="InterPro" id="IPR017896">
    <property type="entry name" value="4Fe4S_Fe-S-bd"/>
</dbReference>
<evidence type="ECO:0000259" key="5">
    <source>
        <dbReference type="PROSITE" id="PS51379"/>
    </source>
</evidence>
<evidence type="ECO:0000256" key="2">
    <source>
        <dbReference type="ARBA" id="ARBA00022723"/>
    </source>
</evidence>
<keyword evidence="1" id="KW-0004">4Fe-4S</keyword>
<evidence type="ECO:0000313" key="7">
    <source>
        <dbReference type="EMBL" id="TDA39599.1"/>
    </source>
</evidence>
<dbReference type="GO" id="GO:0046872">
    <property type="term" value="F:metal ion binding"/>
    <property type="evidence" value="ECO:0007669"/>
    <property type="project" value="UniProtKB-KW"/>
</dbReference>
<dbReference type="GO" id="GO:0051539">
    <property type="term" value="F:4 iron, 4 sulfur cluster binding"/>
    <property type="evidence" value="ECO:0007669"/>
    <property type="project" value="UniProtKB-KW"/>
</dbReference>
<dbReference type="PANTHER" id="PTHR42859">
    <property type="entry name" value="OXIDOREDUCTASE"/>
    <property type="match status" value="1"/>
</dbReference>
<dbReference type="Proteomes" id="UP000316080">
    <property type="component" value="Unassembled WGS sequence"/>
</dbReference>
<dbReference type="Proteomes" id="UP000317265">
    <property type="component" value="Unassembled WGS sequence"/>
</dbReference>
<keyword evidence="4" id="KW-0411">Iron-sulfur</keyword>
<dbReference type="EMBL" id="RXIH01000020">
    <property type="protein sequence ID" value="RZN56633.1"/>
    <property type="molecule type" value="Genomic_DNA"/>
</dbReference>
<dbReference type="EMBL" id="QNVI01000023">
    <property type="protein sequence ID" value="TDA39599.1"/>
    <property type="molecule type" value="Genomic_DNA"/>
</dbReference>
<name>A0A523BF73_9CREN</name>
<evidence type="ECO:0000313" key="8">
    <source>
        <dbReference type="Proteomes" id="UP000316080"/>
    </source>
</evidence>
<dbReference type="InterPro" id="IPR017900">
    <property type="entry name" value="4Fe4S_Fe_S_CS"/>
</dbReference>
<dbReference type="PANTHER" id="PTHR42859:SF15">
    <property type="entry name" value="IRON-SULFUR CLUSTER BINDING PROTEIN"/>
    <property type="match status" value="1"/>
</dbReference>
<dbReference type="InterPro" id="IPR050294">
    <property type="entry name" value="RnfB_subfamily"/>
</dbReference>
<sequence>MFACNRRFAEAGISRAAIFVQSVGGIERGFIIKVCRACKDPPCVKVCPTGAISKREGGGVRIDHKKCIACGNCMKNCPIGAIFWDDSLNKPTVCTYCGYCVSYCPYGVIKLEEV</sequence>
<keyword evidence="3" id="KW-0408">Iron</keyword>
<dbReference type="PROSITE" id="PS51379">
    <property type="entry name" value="4FE4S_FER_2"/>
    <property type="match status" value="3"/>
</dbReference>
<dbReference type="Pfam" id="PF13247">
    <property type="entry name" value="Fer4_11"/>
    <property type="match status" value="1"/>
</dbReference>
<comment type="caution">
    <text evidence="7">The sequence shown here is derived from an EMBL/GenBank/DDBJ whole genome shotgun (WGS) entry which is preliminary data.</text>
</comment>